<dbReference type="OrthoDB" id="9780267at2"/>
<evidence type="ECO:0000256" key="1">
    <source>
        <dbReference type="SAM" id="MobiDB-lite"/>
    </source>
</evidence>
<feature type="transmembrane region" description="Helical" evidence="2">
    <location>
        <begin position="74"/>
        <end position="99"/>
    </location>
</feature>
<evidence type="ECO:0000313" key="4">
    <source>
        <dbReference type="Proteomes" id="UP000265431"/>
    </source>
</evidence>
<dbReference type="EMBL" id="QWGB01000003">
    <property type="protein sequence ID" value="RIJ26137.1"/>
    <property type="molecule type" value="Genomic_DNA"/>
</dbReference>
<dbReference type="RefSeq" id="WP_119377990.1">
    <property type="nucleotide sequence ID" value="NZ_QWGB01000003.1"/>
</dbReference>
<dbReference type="InterPro" id="IPR007462">
    <property type="entry name" value="COV1-like"/>
</dbReference>
<dbReference type="AlphaFoldDB" id="A0A399R8B0"/>
<keyword evidence="2" id="KW-0812">Transmembrane</keyword>
<keyword evidence="2" id="KW-0472">Membrane</keyword>
<dbReference type="Proteomes" id="UP000265431">
    <property type="component" value="Unassembled WGS sequence"/>
</dbReference>
<feature type="region of interest" description="Disordered" evidence="1">
    <location>
        <begin position="223"/>
        <end position="246"/>
    </location>
</feature>
<evidence type="ECO:0000256" key="2">
    <source>
        <dbReference type="SAM" id="Phobius"/>
    </source>
</evidence>
<gene>
    <name evidence="3" type="ORF">D1224_00520</name>
</gene>
<feature type="transmembrane region" description="Helical" evidence="2">
    <location>
        <begin position="30"/>
        <end position="54"/>
    </location>
</feature>
<reference evidence="3 4" key="1">
    <citation type="submission" date="2018-08" db="EMBL/GenBank/DDBJ databases">
        <title>Henriciella mobilis sp. nov., isolated from seawater.</title>
        <authorList>
            <person name="Cheng H."/>
            <person name="Wu Y.-H."/>
            <person name="Xu X.-W."/>
            <person name="Guo L.-L."/>
        </authorList>
    </citation>
    <scope>NUCLEOTIDE SEQUENCE [LARGE SCALE GENOMIC DNA]</scope>
    <source>
        <strain evidence="3 4">CCUG66934</strain>
    </source>
</reference>
<protein>
    <submittedName>
        <fullName evidence="3">DUF502 domain-containing protein</fullName>
    </submittedName>
</protein>
<dbReference type="Pfam" id="PF04367">
    <property type="entry name" value="DUF502"/>
    <property type="match status" value="1"/>
</dbReference>
<dbReference type="PANTHER" id="PTHR31876:SF26">
    <property type="entry name" value="PROTEIN LIKE COV 2"/>
    <property type="match status" value="1"/>
</dbReference>
<organism evidence="3 4">
    <name type="scientific">Henriciella barbarensis</name>
    <dbReference type="NCBI Taxonomy" id="86342"/>
    <lineage>
        <taxon>Bacteria</taxon>
        <taxon>Pseudomonadati</taxon>
        <taxon>Pseudomonadota</taxon>
        <taxon>Alphaproteobacteria</taxon>
        <taxon>Hyphomonadales</taxon>
        <taxon>Hyphomonadaceae</taxon>
        <taxon>Henriciella</taxon>
    </lineage>
</organism>
<keyword evidence="2" id="KW-1133">Transmembrane helix</keyword>
<accession>A0A399R8B0</accession>
<proteinExistence type="predicted"/>
<evidence type="ECO:0000313" key="3">
    <source>
        <dbReference type="EMBL" id="RIJ26137.1"/>
    </source>
</evidence>
<dbReference type="PANTHER" id="PTHR31876">
    <property type="entry name" value="COV-LIKE PROTEIN 1"/>
    <property type="match status" value="1"/>
</dbReference>
<keyword evidence="4" id="KW-1185">Reference proteome</keyword>
<comment type="caution">
    <text evidence="3">The sequence shown here is derived from an EMBL/GenBank/DDBJ whole genome shotgun (WGS) entry which is preliminary data.</text>
</comment>
<sequence>MADKSGHSDHGLMAPEPKRPSLWAWLRGRFLAGIVIAAPIAITFFVLQFLINFIDNRVKPLLPPIIQPETYTNIAIPGFGVIVMIVALTILGAVTTNLLGRSIVRGADRLLSSVPIVRNVYAAFKQLIEVLTNNQQASYDRVVLVEYPKVGSWCIGFVSSSAKGEIAHKLGDDFIGVFVPTTPNPTSGFLIYVRESECIEMNMSIEEGAKMILSAGLVVPEHGDEAPEQRSLPLTDEGTEKLSEDA</sequence>
<name>A0A399R8B0_9PROT</name>